<feature type="compositionally biased region" description="Low complexity" evidence="2">
    <location>
        <begin position="404"/>
        <end position="413"/>
    </location>
</feature>
<feature type="coiled-coil region" evidence="1">
    <location>
        <begin position="709"/>
        <end position="747"/>
    </location>
</feature>
<dbReference type="EMBL" id="JAWQEG010000234">
    <property type="protein sequence ID" value="KAK3893042.1"/>
    <property type="molecule type" value="Genomic_DNA"/>
</dbReference>
<dbReference type="AlphaFoldDB" id="A0AAE1GJJ4"/>
<evidence type="ECO:0000313" key="3">
    <source>
        <dbReference type="EMBL" id="KAK3893042.1"/>
    </source>
</evidence>
<feature type="compositionally biased region" description="Polar residues" evidence="2">
    <location>
        <begin position="680"/>
        <end position="694"/>
    </location>
</feature>
<feature type="compositionally biased region" description="Polar residues" evidence="2">
    <location>
        <begin position="382"/>
        <end position="393"/>
    </location>
</feature>
<organism evidence="3 4">
    <name type="scientific">Petrolisthes cinctipes</name>
    <name type="common">Flat porcelain crab</name>
    <dbReference type="NCBI Taxonomy" id="88211"/>
    <lineage>
        <taxon>Eukaryota</taxon>
        <taxon>Metazoa</taxon>
        <taxon>Ecdysozoa</taxon>
        <taxon>Arthropoda</taxon>
        <taxon>Crustacea</taxon>
        <taxon>Multicrustacea</taxon>
        <taxon>Malacostraca</taxon>
        <taxon>Eumalacostraca</taxon>
        <taxon>Eucarida</taxon>
        <taxon>Decapoda</taxon>
        <taxon>Pleocyemata</taxon>
        <taxon>Anomura</taxon>
        <taxon>Galatheoidea</taxon>
        <taxon>Porcellanidae</taxon>
        <taxon>Petrolisthes</taxon>
    </lineage>
</organism>
<accession>A0AAE1GJJ4</accession>
<feature type="region of interest" description="Disordered" evidence="2">
    <location>
        <begin position="659"/>
        <end position="695"/>
    </location>
</feature>
<feature type="compositionally biased region" description="Polar residues" evidence="2">
    <location>
        <begin position="365"/>
        <end position="375"/>
    </location>
</feature>
<protein>
    <submittedName>
        <fullName evidence="3">Uncharacterized protein</fullName>
    </submittedName>
</protein>
<feature type="compositionally biased region" description="Basic and acidic residues" evidence="2">
    <location>
        <begin position="435"/>
        <end position="452"/>
    </location>
</feature>
<proteinExistence type="predicted"/>
<evidence type="ECO:0000256" key="2">
    <source>
        <dbReference type="SAM" id="MobiDB-lite"/>
    </source>
</evidence>
<keyword evidence="4" id="KW-1185">Reference proteome</keyword>
<evidence type="ECO:0000256" key="1">
    <source>
        <dbReference type="SAM" id="Coils"/>
    </source>
</evidence>
<name>A0AAE1GJJ4_PETCI</name>
<feature type="region of interest" description="Disordered" evidence="2">
    <location>
        <begin position="164"/>
        <end position="196"/>
    </location>
</feature>
<feature type="region of interest" description="Disordered" evidence="2">
    <location>
        <begin position="337"/>
        <end position="500"/>
    </location>
</feature>
<comment type="caution">
    <text evidence="3">The sequence shown here is derived from an EMBL/GenBank/DDBJ whole genome shotgun (WGS) entry which is preliminary data.</text>
</comment>
<feature type="compositionally biased region" description="Basic and acidic residues" evidence="2">
    <location>
        <begin position="1"/>
        <end position="13"/>
    </location>
</feature>
<feature type="compositionally biased region" description="Low complexity" evidence="2">
    <location>
        <begin position="483"/>
        <end position="493"/>
    </location>
</feature>
<keyword evidence="1" id="KW-0175">Coiled coil</keyword>
<evidence type="ECO:0000313" key="4">
    <source>
        <dbReference type="Proteomes" id="UP001286313"/>
    </source>
</evidence>
<dbReference type="Proteomes" id="UP001286313">
    <property type="component" value="Unassembled WGS sequence"/>
</dbReference>
<gene>
    <name evidence="3" type="ORF">Pcinc_003120</name>
</gene>
<sequence length="765" mass="84986">MSVGKAEKSKKYMSDGSDECEGISESISRDEGEDLAALMEQELRDYDDCVDESLMEKHGVNEVANSKGYERFLHKEKSSSVTTTTTSTTLYGFEEDGSTSSSSAAQELETIPKEVACTQQNSQFKDIFNDKVEHLQSMLAEGNQDNVTVPELDSYRKIPIKKLEEILDDGDNTADSTGDRDDENSDADGKDSEVEGMTCTMFAYDNDGSSEDKEKRGNAVEHFVRANIHLENIRGDLDPELIESKNFEMSGDENAGNDLDLTNKLSPVPEAVLSSKTAMVTQEDQELESAENLGENTYKDIQEVSSSMPENSGAIQVESVSRPFNICSDMNDTKQFVQDESRDVTGAVNKPVDGDEELDTLLSPLLSTHMYSGSNSEEDSLQPRNDQQESGRTNPDIGNITVMSLSVGSSSSSQDPGMEEGIDIKETISNKLVSKRCDKIEDHKDQKLKDQKSIVSDDECDTTGDGHIEDDSEQTKNLKYPVSDNDSSAASSAVDEDLAQDLADQRATLPHNEFDVTRNSDLKTDTYKDANEQKKIFSNVALEDNKIMDIDVSMDQDITVQKTFISGDKSSAKRSNTFKDSLEEELMDMDGESDANPNRTDKVNDIDDSVRAATTKEKAVVKGLTAEQTKIHGAEEKLKHLDKNTALTEAEKNVKVVQNRREKSPMVQQGKQEINKEQSLKQTSNSSETAQNFNRDAVNQAVSNVAIVKRKLEEILETSKAEEEAAIQELEKMKREKTQILNKLTSEMVRLKTMLLRDKDRKQEK</sequence>
<feature type="region of interest" description="Disordered" evidence="2">
    <location>
        <begin position="1"/>
        <end position="29"/>
    </location>
</feature>
<reference evidence="3" key="1">
    <citation type="submission" date="2023-10" db="EMBL/GenBank/DDBJ databases">
        <title>Genome assemblies of two species of porcelain crab, Petrolisthes cinctipes and Petrolisthes manimaculis (Anomura: Porcellanidae).</title>
        <authorList>
            <person name="Angst P."/>
        </authorList>
    </citation>
    <scope>NUCLEOTIDE SEQUENCE</scope>
    <source>
        <strain evidence="3">PB745_01</strain>
        <tissue evidence="3">Gill</tissue>
    </source>
</reference>
<feature type="compositionally biased region" description="Basic and acidic residues" evidence="2">
    <location>
        <begin position="464"/>
        <end position="476"/>
    </location>
</feature>